<reference evidence="1 2" key="1">
    <citation type="submission" date="2022-10" db="EMBL/GenBank/DDBJ databases">
        <title>Roseococcus glaciei nov., sp. nov., isolated from glacier.</title>
        <authorList>
            <person name="Liu Q."/>
            <person name="Xin Y.-H."/>
        </authorList>
    </citation>
    <scope>NUCLEOTIDE SEQUENCE [LARGE SCALE GENOMIC DNA]</scope>
    <source>
        <strain evidence="1 2">MDT2-1-1</strain>
    </source>
</reference>
<evidence type="ECO:0000313" key="2">
    <source>
        <dbReference type="Proteomes" id="UP001526430"/>
    </source>
</evidence>
<gene>
    <name evidence="1" type="ORF">OF850_04485</name>
</gene>
<proteinExistence type="predicted"/>
<keyword evidence="2" id="KW-1185">Reference proteome</keyword>
<comment type="caution">
    <text evidence="1">The sequence shown here is derived from an EMBL/GenBank/DDBJ whole genome shotgun (WGS) entry which is preliminary data.</text>
</comment>
<protein>
    <recommendedName>
        <fullName evidence="3">Asp/Glu racemase</fullName>
    </recommendedName>
</protein>
<name>A0ABT3NRT8_9PROT</name>
<dbReference type="RefSeq" id="WP_301588634.1">
    <property type="nucleotide sequence ID" value="NZ_JAPFQI010000001.1"/>
</dbReference>
<sequence>MIARLACLHTARSNAALFEAAAEALPVRACELSHHARPDLLREPDEATLNEAARVMEALARAADAVILTCSTIGRAVERVRAPCPVLRADAALAEAATRSGGEVSVLYAAPTTREPTEALFSAAAARTGATVSLHFVAQAWDSFLGGDLTGYHARIREAAEGATGRVAFSQASMTPAAEGLAPRPLTVPGAAILAALRAIREAR</sequence>
<organism evidence="1 2">
    <name type="scientific">Sabulicella glaciei</name>
    <dbReference type="NCBI Taxonomy" id="2984948"/>
    <lineage>
        <taxon>Bacteria</taxon>
        <taxon>Pseudomonadati</taxon>
        <taxon>Pseudomonadota</taxon>
        <taxon>Alphaproteobacteria</taxon>
        <taxon>Acetobacterales</taxon>
        <taxon>Acetobacteraceae</taxon>
        <taxon>Sabulicella</taxon>
    </lineage>
</organism>
<evidence type="ECO:0000313" key="1">
    <source>
        <dbReference type="EMBL" id="MCW8084873.1"/>
    </source>
</evidence>
<dbReference type="EMBL" id="JAPFQI010000001">
    <property type="protein sequence ID" value="MCW8084873.1"/>
    <property type="molecule type" value="Genomic_DNA"/>
</dbReference>
<accession>A0ABT3NRT8</accession>
<evidence type="ECO:0008006" key="3">
    <source>
        <dbReference type="Google" id="ProtNLM"/>
    </source>
</evidence>
<dbReference type="Proteomes" id="UP001526430">
    <property type="component" value="Unassembled WGS sequence"/>
</dbReference>